<keyword evidence="9 12" id="KW-0472">Membrane</keyword>
<dbReference type="InterPro" id="IPR046956">
    <property type="entry name" value="RLP23-like"/>
</dbReference>
<keyword evidence="8 12" id="KW-1133">Transmembrane helix</keyword>
<name>A0A067JQZ9_JATCU</name>
<dbReference type="FunFam" id="3.80.10.10:FF:000111">
    <property type="entry name" value="LRR receptor-like serine/threonine-protein kinase ERECTA"/>
    <property type="match status" value="1"/>
</dbReference>
<keyword evidence="6 13" id="KW-0732">Signal</keyword>
<evidence type="ECO:0000256" key="10">
    <source>
        <dbReference type="ARBA" id="ARBA00023170"/>
    </source>
</evidence>
<evidence type="ECO:0000256" key="2">
    <source>
        <dbReference type="ARBA" id="ARBA00009592"/>
    </source>
</evidence>
<feature type="chain" id="PRO_5001638878" description="Leucine-rich repeat-containing N-terminal plant-type domain-containing protein" evidence="13">
    <location>
        <begin position="34"/>
        <end position="603"/>
    </location>
</feature>
<organism evidence="15 16">
    <name type="scientific">Jatropha curcas</name>
    <name type="common">Barbados nut</name>
    <dbReference type="NCBI Taxonomy" id="180498"/>
    <lineage>
        <taxon>Eukaryota</taxon>
        <taxon>Viridiplantae</taxon>
        <taxon>Streptophyta</taxon>
        <taxon>Embryophyta</taxon>
        <taxon>Tracheophyta</taxon>
        <taxon>Spermatophyta</taxon>
        <taxon>Magnoliopsida</taxon>
        <taxon>eudicotyledons</taxon>
        <taxon>Gunneridae</taxon>
        <taxon>Pentapetalae</taxon>
        <taxon>rosids</taxon>
        <taxon>fabids</taxon>
        <taxon>Malpighiales</taxon>
        <taxon>Euphorbiaceae</taxon>
        <taxon>Crotonoideae</taxon>
        <taxon>Jatropheae</taxon>
        <taxon>Jatropha</taxon>
    </lineage>
</organism>
<reference evidence="15 16" key="1">
    <citation type="journal article" date="2014" name="PLoS ONE">
        <title>Global Analysis of Gene Expression Profiles in Physic Nut (Jatropha curcas L.) Seedlings Exposed to Salt Stress.</title>
        <authorList>
            <person name="Zhang L."/>
            <person name="Zhang C."/>
            <person name="Wu P."/>
            <person name="Chen Y."/>
            <person name="Li M."/>
            <person name="Jiang H."/>
            <person name="Wu G."/>
        </authorList>
    </citation>
    <scope>NUCLEOTIDE SEQUENCE [LARGE SCALE GENOMIC DNA]</scope>
    <source>
        <strain evidence="16">cv. GZQX0401</strain>
        <tissue evidence="15">Young leaves</tissue>
    </source>
</reference>
<dbReference type="PANTHER" id="PTHR48063">
    <property type="entry name" value="LRR RECEPTOR-LIKE KINASE"/>
    <property type="match status" value="1"/>
</dbReference>
<keyword evidence="4" id="KW-0433">Leucine-rich repeat</keyword>
<dbReference type="Proteomes" id="UP000027138">
    <property type="component" value="Unassembled WGS sequence"/>
</dbReference>
<evidence type="ECO:0000259" key="14">
    <source>
        <dbReference type="Pfam" id="PF08263"/>
    </source>
</evidence>
<evidence type="ECO:0000256" key="1">
    <source>
        <dbReference type="ARBA" id="ARBA00004251"/>
    </source>
</evidence>
<dbReference type="InterPro" id="IPR013210">
    <property type="entry name" value="LRR_N_plant-typ"/>
</dbReference>
<evidence type="ECO:0000256" key="11">
    <source>
        <dbReference type="ARBA" id="ARBA00023180"/>
    </source>
</evidence>
<dbReference type="SUPFAM" id="SSF52058">
    <property type="entry name" value="L domain-like"/>
    <property type="match status" value="2"/>
</dbReference>
<evidence type="ECO:0000256" key="5">
    <source>
        <dbReference type="ARBA" id="ARBA00022692"/>
    </source>
</evidence>
<keyword evidence="10" id="KW-0675">Receptor</keyword>
<keyword evidence="11" id="KW-0325">Glycoprotein</keyword>
<evidence type="ECO:0000256" key="12">
    <source>
        <dbReference type="SAM" id="Phobius"/>
    </source>
</evidence>
<evidence type="ECO:0000256" key="6">
    <source>
        <dbReference type="ARBA" id="ARBA00022729"/>
    </source>
</evidence>
<dbReference type="Pfam" id="PF08263">
    <property type="entry name" value="LRRNT_2"/>
    <property type="match status" value="1"/>
</dbReference>
<feature type="signal peptide" evidence="13">
    <location>
        <begin position="1"/>
        <end position="33"/>
    </location>
</feature>
<dbReference type="Pfam" id="PF13855">
    <property type="entry name" value="LRR_8"/>
    <property type="match status" value="1"/>
</dbReference>
<dbReference type="Pfam" id="PF00560">
    <property type="entry name" value="LRR_1"/>
    <property type="match status" value="6"/>
</dbReference>
<evidence type="ECO:0000313" key="15">
    <source>
        <dbReference type="EMBL" id="KDP26386.1"/>
    </source>
</evidence>
<keyword evidence="16" id="KW-1185">Reference proteome</keyword>
<evidence type="ECO:0000256" key="3">
    <source>
        <dbReference type="ARBA" id="ARBA00022475"/>
    </source>
</evidence>
<feature type="domain" description="Leucine-rich repeat-containing N-terminal plant-type" evidence="14">
    <location>
        <begin position="41"/>
        <end position="80"/>
    </location>
</feature>
<proteinExistence type="inferred from homology"/>
<evidence type="ECO:0000313" key="16">
    <source>
        <dbReference type="Proteomes" id="UP000027138"/>
    </source>
</evidence>
<dbReference type="OrthoDB" id="1738130at2759"/>
<protein>
    <recommendedName>
        <fullName evidence="14">Leucine-rich repeat-containing N-terminal plant-type domain-containing protein</fullName>
    </recommendedName>
</protein>
<evidence type="ECO:0000256" key="9">
    <source>
        <dbReference type="ARBA" id="ARBA00023136"/>
    </source>
</evidence>
<comment type="subcellular location">
    <subcellularLocation>
        <location evidence="1">Cell membrane</location>
        <topology evidence="1">Single-pass type I membrane protein</topology>
    </subcellularLocation>
</comment>
<evidence type="ECO:0000256" key="7">
    <source>
        <dbReference type="ARBA" id="ARBA00022737"/>
    </source>
</evidence>
<accession>A0A067JQZ9</accession>
<evidence type="ECO:0000256" key="4">
    <source>
        <dbReference type="ARBA" id="ARBA00022614"/>
    </source>
</evidence>
<dbReference type="PANTHER" id="PTHR48063:SF101">
    <property type="entry name" value="LRR RECEPTOR-LIKE SERINE_THREONINE-PROTEIN KINASE FLS2"/>
    <property type="match status" value="1"/>
</dbReference>
<keyword evidence="5 12" id="KW-0812">Transmembrane</keyword>
<dbReference type="STRING" id="180498.A0A067JQZ9"/>
<keyword evidence="3" id="KW-1003">Cell membrane</keyword>
<dbReference type="EMBL" id="KK914893">
    <property type="protein sequence ID" value="KDP26386.1"/>
    <property type="molecule type" value="Genomic_DNA"/>
</dbReference>
<evidence type="ECO:0000256" key="8">
    <source>
        <dbReference type="ARBA" id="ARBA00022989"/>
    </source>
</evidence>
<dbReference type="InterPro" id="IPR032675">
    <property type="entry name" value="LRR_dom_sf"/>
</dbReference>
<dbReference type="GO" id="GO:0005886">
    <property type="term" value="C:plasma membrane"/>
    <property type="evidence" value="ECO:0007669"/>
    <property type="project" value="UniProtKB-SubCell"/>
</dbReference>
<feature type="transmembrane region" description="Helical" evidence="12">
    <location>
        <begin position="559"/>
        <end position="581"/>
    </location>
</feature>
<dbReference type="AlphaFoldDB" id="A0A067JQZ9"/>
<dbReference type="InterPro" id="IPR001611">
    <property type="entry name" value="Leu-rich_rpt"/>
</dbReference>
<sequence>MNGGTVLKCELQLFCVLCMVAIIRISLLESANATVPVRCIASERLALLSIKKSLVDPTNLLSSWTSEEEDCCRWNRVGCNNQTGHVVMLDLRPVIINRGDSFSTVELTGPQFPTWLQSQRNFSYLDISNSSISDAVPSWFWNFPSKLRYLNLSFNHIYGKLPNPSVQFYTFPAVDLSSNLFYGPIPRFLSNTTVLNLSKNTFTGSLSVICTVADSALSYLDLSDNLLSGSLPDCWKQMKMLTIMNLENNNFSGIIPSSMGFLHRIQTLRLRNNNFTGELPSTLKNCSLLELLDLGENKLVGNVSAWIGESLRKLIVLRLQSNDFFGVIPSTICHLSSLQILDISFNNLSGPIPSCLKNLTAMAQNRSFLHVVSDEYTYSYSYWNGSDEWSTEYIAEYFDYISVIWRGIEQEYGRTLGLLKLIDLSNNNLTGRIPKQVMSLFGIISLNLSRNSLIGEIPKQIGQLKALESLDLSHNQLSGEIPESVAYISFLAVLNLSNNQLKGRIPTGTQLQGFNASVYSNNLGLCGPPLPKCQGERTMQDPSKGNNIEEGEEWFERSWLYAGAGMGFFVGLWGLYVSLIINKSWRYSYFQFLNYVVEWFYFR</sequence>
<dbReference type="FunFam" id="3.80.10.10:FF:000095">
    <property type="entry name" value="LRR receptor-like serine/threonine-protein kinase GSO1"/>
    <property type="match status" value="1"/>
</dbReference>
<dbReference type="Gene3D" id="3.80.10.10">
    <property type="entry name" value="Ribonuclease Inhibitor"/>
    <property type="match status" value="2"/>
</dbReference>
<evidence type="ECO:0000256" key="13">
    <source>
        <dbReference type="SAM" id="SignalP"/>
    </source>
</evidence>
<comment type="similarity">
    <text evidence="2">Belongs to the RLP family.</text>
</comment>
<gene>
    <name evidence="15" type="ORF">JCGZ_17544</name>
</gene>
<dbReference type="PRINTS" id="PR00019">
    <property type="entry name" value="LEURICHRPT"/>
</dbReference>
<keyword evidence="7" id="KW-0677">Repeat</keyword>